<evidence type="ECO:0000313" key="1">
    <source>
        <dbReference type="EMBL" id="GKX65026.1"/>
    </source>
</evidence>
<reference evidence="1" key="1">
    <citation type="journal article" date="2025" name="Int. J. Syst. Evol. Microbiol.">
        <title>Inconstantimicrobium mannanitabidum sp. nov., a novel member of the family Clostridiaceae isolated from anoxic soil under the treatment of reductive soil disinfestation.</title>
        <authorList>
            <person name="Ueki A."/>
            <person name="Tonouchi A."/>
            <person name="Honma S."/>
            <person name="Kaku N."/>
            <person name="Ueki K."/>
        </authorList>
    </citation>
    <scope>NUCLEOTIDE SEQUENCE</scope>
    <source>
        <strain evidence="1">TW13</strain>
    </source>
</reference>
<accession>A0ACB5R7U1</accession>
<dbReference type="Proteomes" id="UP001058074">
    <property type="component" value="Unassembled WGS sequence"/>
</dbReference>
<name>A0ACB5R7U1_9CLOT</name>
<keyword evidence="2" id="KW-1185">Reference proteome</keyword>
<protein>
    <submittedName>
        <fullName evidence="1">DNA-binding response regulator</fullName>
    </submittedName>
</protein>
<dbReference type="EMBL" id="BROD01000001">
    <property type="protein sequence ID" value="GKX65026.1"/>
    <property type="molecule type" value="Genomic_DNA"/>
</dbReference>
<comment type="caution">
    <text evidence="1">The sequence shown here is derived from an EMBL/GenBank/DDBJ whole genome shotgun (WGS) entry which is preliminary data.</text>
</comment>
<gene>
    <name evidence="1" type="ORF">rsdtw13_02840</name>
</gene>
<evidence type="ECO:0000313" key="2">
    <source>
        <dbReference type="Proteomes" id="UP001058074"/>
    </source>
</evidence>
<sequence length="501" mass="57834">MNIIIVDDDKLIRAGMRKIIERAGTEFIVVGEASNGAIALDMIIKNPPDVIITDIKMPVMDGIELIKQLKSYGIKSKIIALSGFDEYKFVRETLKNGASDYLLKPVNNQDFITMLQDIKRSIEKEVIDSKQYEKSIKMSNNIIQTNALLQIISGKVSENDSDKNLIGNIDVSDFQMVVVSTKILQDKSSTIKMYIEANSNNFYDFAMMCEYENENEVIIVYSNQYEEVILKILDSLVLNNREIIYSIQSVDNDIQRAYKICCEKLLDGFYGDANVNLNSYSTVDKQLIEEMLDKLVAAIELSDKTKFGDEFQALIKFGRDNKIKPEMFKNALIKLIDLAKFKIEDFSNVYDDKEAEGISIKEYIRYAKQIECAKAYILNYFHDVFDKIKVLRDSRSERMIEFVKEYIRENYNKDISLTEVAGKVYLNPNYFSDLFKRKVGKNFLDYLLELRIEISKELLKKPGIKVYEVANEVGYKEHASFNRAFKRIVGISPKEYMNLIK</sequence>
<keyword evidence="1" id="KW-0238">DNA-binding</keyword>
<organism evidence="1 2">
    <name type="scientific">Inconstantimicrobium mannanitabidum</name>
    <dbReference type="NCBI Taxonomy" id="1604901"/>
    <lineage>
        <taxon>Bacteria</taxon>
        <taxon>Bacillati</taxon>
        <taxon>Bacillota</taxon>
        <taxon>Clostridia</taxon>
        <taxon>Eubacteriales</taxon>
        <taxon>Clostridiaceae</taxon>
        <taxon>Inconstantimicrobium</taxon>
    </lineage>
</organism>
<proteinExistence type="predicted"/>